<comment type="catalytic activity">
    <reaction evidence="1">
        <text>ATP + protein L-histidine = ADP + protein N-phospho-L-histidine.</text>
        <dbReference type="EC" id="2.7.13.3"/>
    </reaction>
</comment>
<dbReference type="STRING" id="1513793.SAMN06296036_10479"/>
<dbReference type="PRINTS" id="PR00344">
    <property type="entry name" value="BCTRLSENSOR"/>
</dbReference>
<name>A0A1Y6BE85_9BACT</name>
<evidence type="ECO:0000313" key="12">
    <source>
        <dbReference type="EMBL" id="SMF05551.1"/>
    </source>
</evidence>
<reference evidence="13" key="1">
    <citation type="submission" date="2017-04" db="EMBL/GenBank/DDBJ databases">
        <authorList>
            <person name="Varghese N."/>
            <person name="Submissions S."/>
        </authorList>
    </citation>
    <scope>NUCLEOTIDE SEQUENCE [LARGE SCALE GENOMIC DNA]</scope>
    <source>
        <strain evidence="13">RKEM611</strain>
    </source>
</reference>
<dbReference type="Pfam" id="PF02518">
    <property type="entry name" value="HATPase_c"/>
    <property type="match status" value="1"/>
</dbReference>
<dbReference type="SMART" id="SM00387">
    <property type="entry name" value="HATPase_c"/>
    <property type="match status" value="1"/>
</dbReference>
<dbReference type="Gene3D" id="3.30.565.10">
    <property type="entry name" value="Histidine kinase-like ATPase, C-terminal domain"/>
    <property type="match status" value="1"/>
</dbReference>
<dbReference type="SMART" id="SM00388">
    <property type="entry name" value="HisKA"/>
    <property type="match status" value="1"/>
</dbReference>
<dbReference type="OrthoDB" id="2521613at2"/>
<keyword evidence="3" id="KW-0597">Phosphoprotein</keyword>
<dbReference type="InterPro" id="IPR036890">
    <property type="entry name" value="HATPase_C_sf"/>
</dbReference>
<keyword evidence="13" id="KW-1185">Reference proteome</keyword>
<evidence type="ECO:0000256" key="4">
    <source>
        <dbReference type="ARBA" id="ARBA00022679"/>
    </source>
</evidence>
<evidence type="ECO:0000313" key="13">
    <source>
        <dbReference type="Proteomes" id="UP000192907"/>
    </source>
</evidence>
<feature type="transmembrane region" description="Helical" evidence="9">
    <location>
        <begin position="257"/>
        <end position="275"/>
    </location>
</feature>
<protein>
    <recommendedName>
        <fullName evidence="2">histidine kinase</fullName>
        <ecNumber evidence="2">2.7.13.3</ecNumber>
    </recommendedName>
</protein>
<evidence type="ECO:0000256" key="10">
    <source>
        <dbReference type="SAM" id="SignalP"/>
    </source>
</evidence>
<evidence type="ECO:0000256" key="8">
    <source>
        <dbReference type="ARBA" id="ARBA00023012"/>
    </source>
</evidence>
<evidence type="ECO:0000259" key="11">
    <source>
        <dbReference type="PROSITE" id="PS50109"/>
    </source>
</evidence>
<dbReference type="PROSITE" id="PS50109">
    <property type="entry name" value="HIS_KIN"/>
    <property type="match status" value="1"/>
</dbReference>
<feature type="domain" description="Histidine kinase" evidence="11">
    <location>
        <begin position="452"/>
        <end position="673"/>
    </location>
</feature>
<dbReference type="SUPFAM" id="SSF55874">
    <property type="entry name" value="ATPase domain of HSP90 chaperone/DNA topoisomerase II/histidine kinase"/>
    <property type="match status" value="1"/>
</dbReference>
<evidence type="ECO:0000256" key="1">
    <source>
        <dbReference type="ARBA" id="ARBA00000085"/>
    </source>
</evidence>
<keyword evidence="7" id="KW-0067">ATP-binding</keyword>
<keyword evidence="6 12" id="KW-0418">Kinase</keyword>
<evidence type="ECO:0000256" key="9">
    <source>
        <dbReference type="SAM" id="Phobius"/>
    </source>
</evidence>
<feature type="signal peptide" evidence="10">
    <location>
        <begin position="1"/>
        <end position="19"/>
    </location>
</feature>
<dbReference type="InterPro" id="IPR036097">
    <property type="entry name" value="HisK_dim/P_sf"/>
</dbReference>
<evidence type="ECO:0000256" key="2">
    <source>
        <dbReference type="ARBA" id="ARBA00012438"/>
    </source>
</evidence>
<proteinExistence type="predicted"/>
<dbReference type="GO" id="GO:0005524">
    <property type="term" value="F:ATP binding"/>
    <property type="evidence" value="ECO:0007669"/>
    <property type="project" value="UniProtKB-KW"/>
</dbReference>
<dbReference type="InterPro" id="IPR004358">
    <property type="entry name" value="Sig_transdc_His_kin-like_C"/>
</dbReference>
<dbReference type="RefSeq" id="WP_132316905.1">
    <property type="nucleotide sequence ID" value="NZ_FWZT01000004.1"/>
</dbReference>
<feature type="transmembrane region" description="Helical" evidence="9">
    <location>
        <begin position="313"/>
        <end position="335"/>
    </location>
</feature>
<organism evidence="12 13">
    <name type="scientific">Pseudobacteriovorax antillogorgiicola</name>
    <dbReference type="NCBI Taxonomy" id="1513793"/>
    <lineage>
        <taxon>Bacteria</taxon>
        <taxon>Pseudomonadati</taxon>
        <taxon>Bdellovibrionota</taxon>
        <taxon>Oligoflexia</taxon>
        <taxon>Oligoflexales</taxon>
        <taxon>Pseudobacteriovoracaceae</taxon>
        <taxon>Pseudobacteriovorax</taxon>
    </lineage>
</organism>
<dbReference type="EC" id="2.7.13.3" evidence="2"/>
<dbReference type="InterPro" id="IPR005467">
    <property type="entry name" value="His_kinase_dom"/>
</dbReference>
<feature type="transmembrane region" description="Helical" evidence="9">
    <location>
        <begin position="287"/>
        <end position="307"/>
    </location>
</feature>
<dbReference type="InterPro" id="IPR003594">
    <property type="entry name" value="HATPase_dom"/>
</dbReference>
<dbReference type="AlphaFoldDB" id="A0A1Y6BE85"/>
<evidence type="ECO:0000256" key="7">
    <source>
        <dbReference type="ARBA" id="ARBA00022840"/>
    </source>
</evidence>
<dbReference type="Proteomes" id="UP000192907">
    <property type="component" value="Unassembled WGS sequence"/>
</dbReference>
<keyword evidence="5" id="KW-0547">Nucleotide-binding</keyword>
<accession>A0A1Y6BE85</accession>
<keyword evidence="10" id="KW-0732">Signal</keyword>
<keyword evidence="9" id="KW-0812">Transmembrane</keyword>
<dbReference type="InterPro" id="IPR003661">
    <property type="entry name" value="HisK_dim/P_dom"/>
</dbReference>
<feature type="transmembrane region" description="Helical" evidence="9">
    <location>
        <begin position="191"/>
        <end position="214"/>
    </location>
</feature>
<keyword evidence="4" id="KW-0808">Transferase</keyword>
<keyword evidence="8" id="KW-0902">Two-component regulatory system</keyword>
<evidence type="ECO:0000256" key="6">
    <source>
        <dbReference type="ARBA" id="ARBA00022777"/>
    </source>
</evidence>
<feature type="transmembrane region" description="Helical" evidence="9">
    <location>
        <begin position="347"/>
        <end position="364"/>
    </location>
</feature>
<dbReference type="GO" id="GO:0000155">
    <property type="term" value="F:phosphorelay sensor kinase activity"/>
    <property type="evidence" value="ECO:0007669"/>
    <property type="project" value="InterPro"/>
</dbReference>
<sequence length="675" mass="75302">MNLLSILFLISLNSLPLYASIGFQANQGMVNIAPSEIYQFDVVTIRGSWQYMGDLVESDDMDQIRPFQRKFAPVPKVWDDDDQRFASYRLIVHLLHDPDPSIPLAISMSAIPSAYRLYVNGELKAQKGIVGRTSQEETPSLGDLHFSLIPGTQILDIVLQVSSFHHHIGGVTSPLIISKEKSFQQNKNREFALSMLLAGCAMILGLYHMGLFFVGYNNPSIVRLFLIAMAITLRPFIDEDYSILPLFFETIPWRPYHILKVLVFGSIVPLAVDLIRCMRPKTFPLAFQYIILFAFGTAVLATLSAPHPVHTRVFEWLLIFYLLVVITIGIHSAWFDLRFVRGNPMQYLTLAGLVAATFIDYTSFSRQFIDMGRMDLVWSSTILTAVLAIDSLQLASRLSHMSSFATAQEKEIMRLNQQHKEHIKLLDRQIDDAGHRLIQQEKLAAIGHLAAGIAFELNNPMAIIQGYSQNLSKAADQGRLTPNLLDRSRIGITSALDRMKRVIDSLKNVSESTGNPQLQPCSLLEIIHSVLILTKARFNKDGINLKLSNELPDSDDLVVASSAQVCQIVINLLNNAFEALHRVPAQTHREVMIIVWRDQLGATCLAVNDNGPGVEPDLRHRIFDAFYTTKDVGEGTGLGLSTSQSLAQQNGATLELVNLRHPTSFVLTLTQASSS</sequence>
<dbReference type="PANTHER" id="PTHR43065">
    <property type="entry name" value="SENSOR HISTIDINE KINASE"/>
    <property type="match status" value="1"/>
</dbReference>
<feature type="transmembrane region" description="Helical" evidence="9">
    <location>
        <begin position="221"/>
        <end position="237"/>
    </location>
</feature>
<dbReference type="CDD" id="cd00082">
    <property type="entry name" value="HisKA"/>
    <property type="match status" value="1"/>
</dbReference>
<keyword evidence="9" id="KW-1133">Transmembrane helix</keyword>
<evidence type="ECO:0000256" key="5">
    <source>
        <dbReference type="ARBA" id="ARBA00022741"/>
    </source>
</evidence>
<evidence type="ECO:0000256" key="3">
    <source>
        <dbReference type="ARBA" id="ARBA00022553"/>
    </source>
</evidence>
<feature type="chain" id="PRO_5012825457" description="histidine kinase" evidence="10">
    <location>
        <begin position="20"/>
        <end position="675"/>
    </location>
</feature>
<dbReference type="EMBL" id="FWZT01000004">
    <property type="protein sequence ID" value="SMF05551.1"/>
    <property type="molecule type" value="Genomic_DNA"/>
</dbReference>
<dbReference type="Gene3D" id="1.10.287.130">
    <property type="match status" value="1"/>
</dbReference>
<gene>
    <name evidence="12" type="ORF">SAMN06296036_10479</name>
</gene>
<dbReference type="SUPFAM" id="SSF47384">
    <property type="entry name" value="Homodimeric domain of signal transducing histidine kinase"/>
    <property type="match status" value="1"/>
</dbReference>
<dbReference type="PANTHER" id="PTHR43065:SF10">
    <property type="entry name" value="PEROXIDE STRESS-ACTIVATED HISTIDINE KINASE MAK3"/>
    <property type="match status" value="1"/>
</dbReference>
<keyword evidence="9" id="KW-0472">Membrane</keyword>